<evidence type="ECO:0000313" key="1">
    <source>
        <dbReference type="EMBL" id="THG15707.1"/>
    </source>
</evidence>
<keyword evidence="2" id="KW-1185">Reference proteome</keyword>
<gene>
    <name evidence="1" type="ORF">TEA_018293</name>
</gene>
<dbReference type="Proteomes" id="UP000306102">
    <property type="component" value="Unassembled WGS sequence"/>
</dbReference>
<dbReference type="AlphaFoldDB" id="A0A4V3WPB1"/>
<reference evidence="1 2" key="1">
    <citation type="journal article" date="2018" name="Proc. Natl. Acad. Sci. U.S.A.">
        <title>Draft genome sequence of Camellia sinensis var. sinensis provides insights into the evolution of the tea genome and tea quality.</title>
        <authorList>
            <person name="Wei C."/>
            <person name="Yang H."/>
            <person name="Wang S."/>
            <person name="Zhao J."/>
            <person name="Liu C."/>
            <person name="Gao L."/>
            <person name="Xia E."/>
            <person name="Lu Y."/>
            <person name="Tai Y."/>
            <person name="She G."/>
            <person name="Sun J."/>
            <person name="Cao H."/>
            <person name="Tong W."/>
            <person name="Gao Q."/>
            <person name="Li Y."/>
            <person name="Deng W."/>
            <person name="Jiang X."/>
            <person name="Wang W."/>
            <person name="Chen Q."/>
            <person name="Zhang S."/>
            <person name="Li H."/>
            <person name="Wu J."/>
            <person name="Wang P."/>
            <person name="Li P."/>
            <person name="Shi C."/>
            <person name="Zheng F."/>
            <person name="Jian J."/>
            <person name="Huang B."/>
            <person name="Shan D."/>
            <person name="Shi M."/>
            <person name="Fang C."/>
            <person name="Yue Y."/>
            <person name="Li F."/>
            <person name="Li D."/>
            <person name="Wei S."/>
            <person name="Han B."/>
            <person name="Jiang C."/>
            <person name="Yin Y."/>
            <person name="Xia T."/>
            <person name="Zhang Z."/>
            <person name="Bennetzen J.L."/>
            <person name="Zhao S."/>
            <person name="Wan X."/>
        </authorList>
    </citation>
    <scope>NUCLEOTIDE SEQUENCE [LARGE SCALE GENOMIC DNA]</scope>
    <source>
        <strain evidence="2">cv. Shuchazao</strain>
        <tissue evidence="1">Leaf</tissue>
    </source>
</reference>
<proteinExistence type="predicted"/>
<dbReference type="EMBL" id="SDRB02004574">
    <property type="protein sequence ID" value="THG15707.1"/>
    <property type="molecule type" value="Genomic_DNA"/>
</dbReference>
<accession>A0A4V3WPB1</accession>
<protein>
    <submittedName>
        <fullName evidence="1">Uncharacterized protein</fullName>
    </submittedName>
</protein>
<evidence type="ECO:0000313" key="2">
    <source>
        <dbReference type="Proteomes" id="UP000306102"/>
    </source>
</evidence>
<comment type="caution">
    <text evidence="1">The sequence shown here is derived from an EMBL/GenBank/DDBJ whole genome shotgun (WGS) entry which is preliminary data.</text>
</comment>
<name>A0A4V3WPB1_CAMSN</name>
<organism evidence="1 2">
    <name type="scientific">Camellia sinensis var. sinensis</name>
    <name type="common">China tea</name>
    <dbReference type="NCBI Taxonomy" id="542762"/>
    <lineage>
        <taxon>Eukaryota</taxon>
        <taxon>Viridiplantae</taxon>
        <taxon>Streptophyta</taxon>
        <taxon>Embryophyta</taxon>
        <taxon>Tracheophyta</taxon>
        <taxon>Spermatophyta</taxon>
        <taxon>Magnoliopsida</taxon>
        <taxon>eudicotyledons</taxon>
        <taxon>Gunneridae</taxon>
        <taxon>Pentapetalae</taxon>
        <taxon>asterids</taxon>
        <taxon>Ericales</taxon>
        <taxon>Theaceae</taxon>
        <taxon>Camellia</taxon>
    </lineage>
</organism>
<sequence>MAFCGYGGPPLNYYSRVAGGLAKVINGSSLTTKGCNDFDVTDVTLASSEFTSTHRAGEQWRQVVQEGKALNVRLMRTPHSKLSVQTSTRLDCDGARFGNWDVEASQFHEKHWMVDHHTSFVKPRMVTNNALIQDFDGTLVLVVDFPQEGPNTSDYAIFICFIIRQYVHRVEIDNTIDGLTQSVLRAMMVKMFMINPTRGRLRGRIACYV</sequence>